<feature type="compositionally biased region" description="Basic residues" evidence="5">
    <location>
        <begin position="100"/>
        <end position="111"/>
    </location>
</feature>
<dbReference type="InterPro" id="IPR002641">
    <property type="entry name" value="PNPLA_dom"/>
</dbReference>
<evidence type="ECO:0000256" key="5">
    <source>
        <dbReference type="SAM" id="MobiDB-lite"/>
    </source>
</evidence>
<evidence type="ECO:0000313" key="8">
    <source>
        <dbReference type="Proteomes" id="UP000278351"/>
    </source>
</evidence>
<dbReference type="Pfam" id="PF01734">
    <property type="entry name" value="Patatin"/>
    <property type="match status" value="1"/>
</dbReference>
<dbReference type="PANTHER" id="PTHR14226">
    <property type="entry name" value="NEUROPATHY TARGET ESTERASE/SWISS CHEESE D.MELANOGASTER"/>
    <property type="match status" value="1"/>
</dbReference>
<reference evidence="7 8" key="1">
    <citation type="submission" date="2018-11" db="EMBL/GenBank/DDBJ databases">
        <title>Chitinophaga lutea sp.nov., isolate from arsenic contaminated soil.</title>
        <authorList>
            <person name="Zong Y."/>
        </authorList>
    </citation>
    <scope>NUCLEOTIDE SEQUENCE [LARGE SCALE GENOMIC DNA]</scope>
    <source>
        <strain evidence="7 8">ZY74</strain>
    </source>
</reference>
<evidence type="ECO:0000313" key="7">
    <source>
        <dbReference type="EMBL" id="RPE09825.1"/>
    </source>
</evidence>
<accession>A0A3N4PQ55</accession>
<keyword evidence="3 4" id="KW-0443">Lipid metabolism</keyword>
<protein>
    <recommendedName>
        <fullName evidence="6">PNPLA domain-containing protein</fullName>
    </recommendedName>
</protein>
<feature type="active site" description="Proton acceptor" evidence="4">
    <location>
        <position position="334"/>
    </location>
</feature>
<proteinExistence type="predicted"/>
<dbReference type="InterPro" id="IPR016035">
    <property type="entry name" value="Acyl_Trfase/lysoPLipase"/>
</dbReference>
<dbReference type="GO" id="GO:0016042">
    <property type="term" value="P:lipid catabolic process"/>
    <property type="evidence" value="ECO:0007669"/>
    <property type="project" value="UniProtKB-UniRule"/>
</dbReference>
<comment type="caution">
    <text evidence="7">The sequence shown here is derived from an EMBL/GenBank/DDBJ whole genome shotgun (WGS) entry which is preliminary data.</text>
</comment>
<organism evidence="7 8">
    <name type="scientific">Chitinophaga lutea</name>
    <dbReference type="NCBI Taxonomy" id="2488634"/>
    <lineage>
        <taxon>Bacteria</taxon>
        <taxon>Pseudomonadati</taxon>
        <taxon>Bacteroidota</taxon>
        <taxon>Chitinophagia</taxon>
        <taxon>Chitinophagales</taxon>
        <taxon>Chitinophagaceae</taxon>
        <taxon>Chitinophaga</taxon>
    </lineage>
</organism>
<dbReference type="InterPro" id="IPR050301">
    <property type="entry name" value="NTE"/>
</dbReference>
<feature type="region of interest" description="Disordered" evidence="5">
    <location>
        <begin position="61"/>
        <end position="116"/>
    </location>
</feature>
<feature type="short sequence motif" description="DGA/G" evidence="4">
    <location>
        <begin position="334"/>
        <end position="336"/>
    </location>
</feature>
<evidence type="ECO:0000256" key="3">
    <source>
        <dbReference type="ARBA" id="ARBA00023098"/>
    </source>
</evidence>
<dbReference type="AlphaFoldDB" id="A0A3N4PQ55"/>
<dbReference type="PROSITE" id="PS51635">
    <property type="entry name" value="PNPLA"/>
    <property type="match status" value="1"/>
</dbReference>
<feature type="active site" description="Nucleophile" evidence="4">
    <location>
        <position position="191"/>
    </location>
</feature>
<gene>
    <name evidence="7" type="ORF">EGT74_22950</name>
</gene>
<dbReference type="Proteomes" id="UP000278351">
    <property type="component" value="Unassembled WGS sequence"/>
</dbReference>
<dbReference type="EMBL" id="RPDH01000002">
    <property type="protein sequence ID" value="RPE09825.1"/>
    <property type="molecule type" value="Genomic_DNA"/>
</dbReference>
<feature type="domain" description="PNPLA" evidence="6">
    <location>
        <begin position="157"/>
        <end position="347"/>
    </location>
</feature>
<dbReference type="Gene3D" id="3.40.1090.10">
    <property type="entry name" value="Cytosolic phospholipase A2 catalytic domain"/>
    <property type="match status" value="1"/>
</dbReference>
<evidence type="ECO:0000259" key="6">
    <source>
        <dbReference type="PROSITE" id="PS51635"/>
    </source>
</evidence>
<name>A0A3N4PQ55_9BACT</name>
<dbReference type="SUPFAM" id="SSF52151">
    <property type="entry name" value="FabD/lysophospholipase-like"/>
    <property type="match status" value="1"/>
</dbReference>
<keyword evidence="8" id="KW-1185">Reference proteome</keyword>
<sequence>MDFPARVRTGRGHRLQPVARPLSRHPGVFPADNGSAGQIACRPHRGRRVLRQTYLRLRRRQGLPDDLGRPQSAGKLRIQRAAGGRIPVRHQRPAAGGRRPGCRNRHPRHGGRQNPPRLCVEQLVVPGEPGPAPIPEKSGAAAIVVNLKPIHMPTTALVISGGGSKGAFAVGVLKYMAATPKIKFDTLCGTSTGSLIVPLAALGEINLLEKLYTTHKTSDIITTGNVIGRFAGKDTYSLFDAQPLSILIKNTYTEDMYQALLQSRKALYLTTVCLQTGRITYFTNSDQPMTSSDYDVIRVQNSSTFRRAMFASSCQPVFMPPYRVIEQERWQYVDGGLREYAPIELAIDTGATEVYAILLSPETPAVDDHEFKSPFEILQQTMDWFTMDVAVNDLKMPKFINRSLDYLKAVKAKMKEAGLKPKEIDAFFDIPFDNPFMGKKDLKLHIIRPEKPLNGGPGGLTFDPAEMKKMVAYGEETARKYFEGL</sequence>
<dbReference type="PANTHER" id="PTHR14226:SF57">
    <property type="entry name" value="BLR7027 PROTEIN"/>
    <property type="match status" value="1"/>
</dbReference>
<feature type="short sequence motif" description="GXGXXG" evidence="4">
    <location>
        <begin position="161"/>
        <end position="166"/>
    </location>
</feature>
<evidence type="ECO:0000256" key="4">
    <source>
        <dbReference type="PROSITE-ProRule" id="PRU01161"/>
    </source>
</evidence>
<feature type="short sequence motif" description="GXSXG" evidence="4">
    <location>
        <begin position="189"/>
        <end position="193"/>
    </location>
</feature>
<keyword evidence="2 4" id="KW-0442">Lipid degradation</keyword>
<evidence type="ECO:0000256" key="2">
    <source>
        <dbReference type="ARBA" id="ARBA00022963"/>
    </source>
</evidence>
<dbReference type="GO" id="GO:0016787">
    <property type="term" value="F:hydrolase activity"/>
    <property type="evidence" value="ECO:0007669"/>
    <property type="project" value="UniProtKB-UniRule"/>
</dbReference>
<keyword evidence="1 4" id="KW-0378">Hydrolase</keyword>
<evidence type="ECO:0000256" key="1">
    <source>
        <dbReference type="ARBA" id="ARBA00022801"/>
    </source>
</evidence>